<proteinExistence type="predicted"/>
<dbReference type="EMBL" id="JAGTXO010000029">
    <property type="protein sequence ID" value="KAG8460955.1"/>
    <property type="molecule type" value="Genomic_DNA"/>
</dbReference>
<evidence type="ECO:0000313" key="2">
    <source>
        <dbReference type="EMBL" id="KAG8460955.1"/>
    </source>
</evidence>
<accession>A0A8J6C8V1</accession>
<reference evidence="2" key="1">
    <citation type="submission" date="2021-05" db="EMBL/GenBank/DDBJ databases">
        <title>The genome of the haptophyte Pavlova lutheri (Diacronema luteri, Pavlovales) - a model for lipid biosynthesis in eukaryotic algae.</title>
        <authorList>
            <person name="Hulatt C.J."/>
            <person name="Posewitz M.C."/>
        </authorList>
    </citation>
    <scope>NUCLEOTIDE SEQUENCE</scope>
    <source>
        <strain evidence="2">NIVA-4/92</strain>
    </source>
</reference>
<feature type="region of interest" description="Disordered" evidence="1">
    <location>
        <begin position="90"/>
        <end position="146"/>
    </location>
</feature>
<name>A0A8J6C8V1_DIALT</name>
<protein>
    <submittedName>
        <fullName evidence="2">Uncharacterized protein</fullName>
    </submittedName>
</protein>
<comment type="caution">
    <text evidence="2">The sequence shown here is derived from an EMBL/GenBank/DDBJ whole genome shotgun (WGS) entry which is preliminary data.</text>
</comment>
<evidence type="ECO:0000256" key="1">
    <source>
        <dbReference type="SAM" id="MobiDB-lite"/>
    </source>
</evidence>
<dbReference type="Proteomes" id="UP000751190">
    <property type="component" value="Unassembled WGS sequence"/>
</dbReference>
<evidence type="ECO:0000313" key="3">
    <source>
        <dbReference type="Proteomes" id="UP000751190"/>
    </source>
</evidence>
<keyword evidence="3" id="KW-1185">Reference proteome</keyword>
<sequence>MDPAGISLVNTEVAACLARLSDALPQCSPMLVHTRACLSLCELTRAVHDTDGAWRAAQLAPAACSPSAGRELAGLHTLCASRARSDVTKPAVASSEHGALTVGEHSPGMPPLSPVHAVLDAETSPVARKRARGAPEPAPAPFLHREAAAGGSGSNLCAPFEGAPRFVARVLPYTYVTHAVLGAPAPHGGALAREQPNGLQQVIGARVFTHDARFAPLDCLGSSARETTHAIVPPPAALMGELGARTPRMSTPELAPPAPTEGRHDDTLECGSLAELVQLASKLVVCAALPQSNARNVELRRLGCALENLCLGSALNSSFAPEF</sequence>
<gene>
    <name evidence="2" type="ORF">KFE25_010706</name>
</gene>
<organism evidence="2 3">
    <name type="scientific">Diacronema lutheri</name>
    <name type="common">Unicellular marine alga</name>
    <name type="synonym">Monochrysis lutheri</name>
    <dbReference type="NCBI Taxonomy" id="2081491"/>
    <lineage>
        <taxon>Eukaryota</taxon>
        <taxon>Haptista</taxon>
        <taxon>Haptophyta</taxon>
        <taxon>Pavlovophyceae</taxon>
        <taxon>Pavlovales</taxon>
        <taxon>Pavlovaceae</taxon>
        <taxon>Diacronema</taxon>
    </lineage>
</organism>
<dbReference type="AlphaFoldDB" id="A0A8J6C8V1"/>